<evidence type="ECO:0000313" key="2">
    <source>
        <dbReference type="EMBL" id="QIN78302.1"/>
    </source>
</evidence>
<evidence type="ECO:0000313" key="3">
    <source>
        <dbReference type="Proteomes" id="UP000502706"/>
    </source>
</evidence>
<organism evidence="2 3">
    <name type="scientific">Rubrobacter marinus</name>
    <dbReference type="NCBI Taxonomy" id="2653852"/>
    <lineage>
        <taxon>Bacteria</taxon>
        <taxon>Bacillati</taxon>
        <taxon>Actinomycetota</taxon>
        <taxon>Rubrobacteria</taxon>
        <taxon>Rubrobacterales</taxon>
        <taxon>Rubrobacteraceae</taxon>
        <taxon>Rubrobacter</taxon>
    </lineage>
</organism>
<dbReference type="KEGG" id="rmar:GBA65_07000"/>
<name>A0A6G8PVR8_9ACTN</name>
<evidence type="ECO:0000259" key="1">
    <source>
        <dbReference type="Pfam" id="PF18723"/>
    </source>
</evidence>
<reference evidence="2 3" key="1">
    <citation type="submission" date="2019-10" db="EMBL/GenBank/DDBJ databases">
        <title>Rubrobacter sp nov SCSIO 52915 isolated from a deep-sea sediment in the South China Sea.</title>
        <authorList>
            <person name="Chen R.W."/>
        </authorList>
    </citation>
    <scope>NUCLEOTIDE SEQUENCE [LARGE SCALE GENOMIC DNA]</scope>
    <source>
        <strain evidence="2 3">SCSIO 52915</strain>
    </source>
</reference>
<sequence>MHQPKLGLLQKEPAVRPRDRAPTLFSGLAPARPTEVYDTFWYFAAERQAVFFERLKGRPYPWTEDPILKRYKFTNAYRASDRVSQYLIQNVIYGGDQDAREVFFRTILFKIFNRIGTWEMLEEEFGCVSYADYSFEEYDALLTRAIESGRRIFSAAYIMPSGGKRIGRPRKHSRYLELLGWMMEDGLPESLTEARNMREAFELLRGYPMIGDFLAYQYATDLNYSEITDFGEMEFVMPGPGARNGIHKCFEDLGGLSEVDIIKVVAERQEEEFERLGLEFESLWGRPLQLIDCQNLFCEVDKYARVAHPYARGVTHRMRIKQTYSFNPEPVSYWYPPKWGINHLIPRSETEA</sequence>
<dbReference type="Proteomes" id="UP000502706">
    <property type="component" value="Chromosome"/>
</dbReference>
<accession>A0A6G8PVR8</accession>
<dbReference type="AlphaFoldDB" id="A0A6G8PVR8"/>
<feature type="domain" description="5-hmdU DNA kinase helical" evidence="1">
    <location>
        <begin position="34"/>
        <end position="310"/>
    </location>
</feature>
<protein>
    <recommendedName>
        <fullName evidence="1">5-hmdU DNA kinase helical domain-containing protein</fullName>
    </recommendedName>
</protein>
<dbReference type="RefSeq" id="WP_207956211.1">
    <property type="nucleotide sequence ID" value="NZ_CP045121.1"/>
</dbReference>
<dbReference type="Pfam" id="PF18723">
    <property type="entry name" value="HMUDK_hel"/>
    <property type="match status" value="1"/>
</dbReference>
<proteinExistence type="predicted"/>
<keyword evidence="3" id="KW-1185">Reference proteome</keyword>
<dbReference type="InterPro" id="IPR040684">
    <property type="entry name" value="HMUDK_hel"/>
</dbReference>
<gene>
    <name evidence="2" type="ORF">GBA65_07000</name>
</gene>
<dbReference type="EMBL" id="CP045121">
    <property type="protein sequence ID" value="QIN78302.1"/>
    <property type="molecule type" value="Genomic_DNA"/>
</dbReference>